<dbReference type="InterPro" id="IPR011990">
    <property type="entry name" value="TPR-like_helical_dom_sf"/>
</dbReference>
<dbReference type="Proteomes" id="UP000305222">
    <property type="component" value="Unassembled WGS sequence"/>
</dbReference>
<reference evidence="2 3" key="1">
    <citation type="journal article" date="2019" name="Environ. Microbiol.">
        <title>An active ?-lactamase is a part of an orchestrated cell wall stress resistance network of Bacillus subtilis and related rhizosphere species.</title>
        <authorList>
            <person name="Bucher T."/>
            <person name="Keren-Paz A."/>
            <person name="Hausser J."/>
            <person name="Olender T."/>
            <person name="Cytryn E."/>
            <person name="Kolodkin-Gal I."/>
        </authorList>
    </citation>
    <scope>NUCLEOTIDE SEQUENCE [LARGE SCALE GENOMIC DNA]</scope>
    <source>
        <strain evidence="2 3">I5</strain>
    </source>
</reference>
<dbReference type="SUPFAM" id="SSF48452">
    <property type="entry name" value="TPR-like"/>
    <property type="match status" value="1"/>
</dbReference>
<gene>
    <name evidence="2" type="ORF">FC699_29830</name>
</gene>
<name>A0A4U3AE46_9BACI</name>
<keyword evidence="1" id="KW-0175">Coiled coil</keyword>
<dbReference type="EMBL" id="SZON01002473">
    <property type="protein sequence ID" value="TKI86766.1"/>
    <property type="molecule type" value="Genomic_DNA"/>
</dbReference>
<accession>A0A4U3AE46</accession>
<protein>
    <recommendedName>
        <fullName evidence="4">Tetratricopeptide repeat protein</fullName>
    </recommendedName>
</protein>
<evidence type="ECO:0000313" key="2">
    <source>
        <dbReference type="EMBL" id="TKI86766.1"/>
    </source>
</evidence>
<dbReference type="AlphaFoldDB" id="A0A4U3AE46"/>
<feature type="coiled-coil region" evidence="1">
    <location>
        <begin position="24"/>
        <end position="51"/>
    </location>
</feature>
<sequence length="71" mass="8190">LKAEKITNDVLTIDASDLLARYDRACYLAQLNRIEEAKQELEIVLREDESGFFAELIEEDEDLAGIQEFKK</sequence>
<comment type="caution">
    <text evidence="2">The sequence shown here is derived from an EMBL/GenBank/DDBJ whole genome shotgun (WGS) entry which is preliminary data.</text>
</comment>
<organism evidence="2 3">
    <name type="scientific">Bacillus wiedmannii</name>
    <dbReference type="NCBI Taxonomy" id="1890302"/>
    <lineage>
        <taxon>Bacteria</taxon>
        <taxon>Bacillati</taxon>
        <taxon>Bacillota</taxon>
        <taxon>Bacilli</taxon>
        <taxon>Bacillales</taxon>
        <taxon>Bacillaceae</taxon>
        <taxon>Bacillus</taxon>
        <taxon>Bacillus cereus group</taxon>
    </lineage>
</organism>
<feature type="non-terminal residue" evidence="2">
    <location>
        <position position="1"/>
    </location>
</feature>
<evidence type="ECO:0000256" key="1">
    <source>
        <dbReference type="SAM" id="Coils"/>
    </source>
</evidence>
<proteinExistence type="predicted"/>
<evidence type="ECO:0008006" key="4">
    <source>
        <dbReference type="Google" id="ProtNLM"/>
    </source>
</evidence>
<evidence type="ECO:0000313" key="3">
    <source>
        <dbReference type="Proteomes" id="UP000305222"/>
    </source>
</evidence>